<dbReference type="GO" id="GO:0000160">
    <property type="term" value="P:phosphorelay signal transduction system"/>
    <property type="evidence" value="ECO:0007669"/>
    <property type="project" value="UniProtKB-KW"/>
</dbReference>
<evidence type="ECO:0000256" key="3">
    <source>
        <dbReference type="ARBA" id="ARBA00023012"/>
    </source>
</evidence>
<evidence type="ECO:0000256" key="10">
    <source>
        <dbReference type="SAM" id="MobiDB-lite"/>
    </source>
</evidence>
<feature type="region of interest" description="Disordered" evidence="10">
    <location>
        <begin position="25"/>
        <end position="46"/>
    </location>
</feature>
<evidence type="ECO:0000256" key="8">
    <source>
        <dbReference type="PROSITE-ProRule" id="PRU00169"/>
    </source>
</evidence>
<dbReference type="FunFam" id="3.40.50.2300:FF:000214">
    <property type="entry name" value="Two-component response regulator-like PRR37"/>
    <property type="match status" value="1"/>
</dbReference>
<feature type="domain" description="CCT" evidence="12">
    <location>
        <begin position="730"/>
        <end position="772"/>
    </location>
</feature>
<feature type="region of interest" description="Disordered" evidence="10">
    <location>
        <begin position="518"/>
        <end position="563"/>
    </location>
</feature>
<dbReference type="STRING" id="1590841.A0A2R6RTT8"/>
<evidence type="ECO:0000256" key="9">
    <source>
        <dbReference type="PROSITE-ProRule" id="PRU00357"/>
    </source>
</evidence>
<feature type="compositionally biased region" description="Basic residues" evidence="10">
    <location>
        <begin position="610"/>
        <end position="624"/>
    </location>
</feature>
<keyword evidence="5" id="KW-0090">Biological rhythms</keyword>
<dbReference type="PANTHER" id="PTHR43874">
    <property type="entry name" value="TWO-COMPONENT RESPONSE REGULATOR"/>
    <property type="match status" value="1"/>
</dbReference>
<dbReference type="InParanoid" id="A0A2R6RTT8"/>
<feature type="compositionally biased region" description="Low complexity" evidence="10">
    <location>
        <begin position="531"/>
        <end position="546"/>
    </location>
</feature>
<reference evidence="13 14" key="1">
    <citation type="submission" date="2017-07" db="EMBL/GenBank/DDBJ databases">
        <title>An improved, manually edited Actinidia chinensis var. chinensis (kiwifruit) genome highlights the challenges associated with draft genomes and gene prediction in plants.</title>
        <authorList>
            <person name="Pilkington S."/>
            <person name="Crowhurst R."/>
            <person name="Hilario E."/>
            <person name="Nardozza S."/>
            <person name="Fraser L."/>
            <person name="Peng Y."/>
            <person name="Gunaseelan K."/>
            <person name="Simpson R."/>
            <person name="Tahir J."/>
            <person name="Deroles S."/>
            <person name="Templeton K."/>
            <person name="Luo Z."/>
            <person name="Davy M."/>
            <person name="Cheng C."/>
            <person name="Mcneilage M."/>
            <person name="Scaglione D."/>
            <person name="Liu Y."/>
            <person name="Zhang Q."/>
            <person name="Datson P."/>
            <person name="De Silva N."/>
            <person name="Gardiner S."/>
            <person name="Bassett H."/>
            <person name="Chagne D."/>
            <person name="Mccallum J."/>
            <person name="Dzierzon H."/>
            <person name="Deng C."/>
            <person name="Wang Y.-Y."/>
            <person name="Barron N."/>
            <person name="Manako K."/>
            <person name="Bowen J."/>
            <person name="Foster T."/>
            <person name="Erridge Z."/>
            <person name="Tiffin H."/>
            <person name="Waite C."/>
            <person name="Davies K."/>
            <person name="Grierson E."/>
            <person name="Laing W."/>
            <person name="Kirk R."/>
            <person name="Chen X."/>
            <person name="Wood M."/>
            <person name="Montefiori M."/>
            <person name="Brummell D."/>
            <person name="Schwinn K."/>
            <person name="Catanach A."/>
            <person name="Fullerton C."/>
            <person name="Li D."/>
            <person name="Meiyalaghan S."/>
            <person name="Nieuwenhuizen N."/>
            <person name="Read N."/>
            <person name="Prakash R."/>
            <person name="Hunter D."/>
            <person name="Zhang H."/>
            <person name="Mckenzie M."/>
            <person name="Knabel M."/>
            <person name="Harris A."/>
            <person name="Allan A."/>
            <person name="Chen A."/>
            <person name="Janssen B."/>
            <person name="Plunkett B."/>
            <person name="Dwamena C."/>
            <person name="Voogd C."/>
            <person name="Leif D."/>
            <person name="Lafferty D."/>
            <person name="Souleyre E."/>
            <person name="Varkonyi-Gasic E."/>
            <person name="Gambi F."/>
            <person name="Hanley J."/>
            <person name="Yao J.-L."/>
            <person name="Cheung J."/>
            <person name="David K."/>
            <person name="Warren B."/>
            <person name="Marsh K."/>
            <person name="Snowden K."/>
            <person name="Lin-Wang K."/>
            <person name="Brian L."/>
            <person name="Martinez-Sanchez M."/>
            <person name="Wang M."/>
            <person name="Ileperuma N."/>
            <person name="Macnee N."/>
            <person name="Campin R."/>
            <person name="Mcatee P."/>
            <person name="Drummond R."/>
            <person name="Espley R."/>
            <person name="Ireland H."/>
            <person name="Wu R."/>
            <person name="Atkinson R."/>
            <person name="Karunairetnam S."/>
            <person name="Bulley S."/>
            <person name="Chunkath S."/>
            <person name="Hanley Z."/>
            <person name="Storey R."/>
            <person name="Thrimawithana A."/>
            <person name="Thomson S."/>
            <person name="David C."/>
            <person name="Testolin R."/>
        </authorList>
    </citation>
    <scope>NUCLEOTIDE SEQUENCE [LARGE SCALE GENOMIC DNA]</scope>
    <source>
        <strain evidence="14">cv. Red5</strain>
        <tissue evidence="13">Young leaf</tissue>
    </source>
</reference>
<dbReference type="GO" id="GO:0005634">
    <property type="term" value="C:nucleus"/>
    <property type="evidence" value="ECO:0007669"/>
    <property type="project" value="UniProtKB-SubCell"/>
</dbReference>
<dbReference type="CDD" id="cd17582">
    <property type="entry name" value="psREC_PRR"/>
    <property type="match status" value="1"/>
</dbReference>
<dbReference type="EMBL" id="NKQK01000003">
    <property type="protein sequence ID" value="PSS33448.1"/>
    <property type="molecule type" value="Genomic_DNA"/>
</dbReference>
<evidence type="ECO:0000256" key="1">
    <source>
        <dbReference type="ARBA" id="ARBA00004123"/>
    </source>
</evidence>
<keyword evidence="7 9" id="KW-0539">Nucleus</keyword>
<reference evidence="14" key="2">
    <citation type="journal article" date="2018" name="BMC Genomics">
        <title>A manually annotated Actinidia chinensis var. chinensis (kiwifruit) genome highlights the challenges associated with draft genomes and gene prediction in plants.</title>
        <authorList>
            <person name="Pilkington S.M."/>
            <person name="Crowhurst R."/>
            <person name="Hilario E."/>
            <person name="Nardozza S."/>
            <person name="Fraser L."/>
            <person name="Peng Y."/>
            <person name="Gunaseelan K."/>
            <person name="Simpson R."/>
            <person name="Tahir J."/>
            <person name="Deroles S.C."/>
            <person name="Templeton K."/>
            <person name="Luo Z."/>
            <person name="Davy M."/>
            <person name="Cheng C."/>
            <person name="McNeilage M."/>
            <person name="Scaglione D."/>
            <person name="Liu Y."/>
            <person name="Zhang Q."/>
            <person name="Datson P."/>
            <person name="De Silva N."/>
            <person name="Gardiner S.E."/>
            <person name="Bassett H."/>
            <person name="Chagne D."/>
            <person name="McCallum J."/>
            <person name="Dzierzon H."/>
            <person name="Deng C."/>
            <person name="Wang Y.Y."/>
            <person name="Barron L."/>
            <person name="Manako K."/>
            <person name="Bowen J."/>
            <person name="Foster T.M."/>
            <person name="Erridge Z.A."/>
            <person name="Tiffin H."/>
            <person name="Waite C.N."/>
            <person name="Davies K.M."/>
            <person name="Grierson E.P."/>
            <person name="Laing W.A."/>
            <person name="Kirk R."/>
            <person name="Chen X."/>
            <person name="Wood M."/>
            <person name="Montefiori M."/>
            <person name="Brummell D.A."/>
            <person name="Schwinn K.E."/>
            <person name="Catanach A."/>
            <person name="Fullerton C."/>
            <person name="Li D."/>
            <person name="Meiyalaghan S."/>
            <person name="Nieuwenhuizen N."/>
            <person name="Read N."/>
            <person name="Prakash R."/>
            <person name="Hunter D."/>
            <person name="Zhang H."/>
            <person name="McKenzie M."/>
            <person name="Knabel M."/>
            <person name="Harris A."/>
            <person name="Allan A.C."/>
            <person name="Gleave A."/>
            <person name="Chen A."/>
            <person name="Janssen B.J."/>
            <person name="Plunkett B."/>
            <person name="Ampomah-Dwamena C."/>
            <person name="Voogd C."/>
            <person name="Leif D."/>
            <person name="Lafferty D."/>
            <person name="Souleyre E.J.F."/>
            <person name="Varkonyi-Gasic E."/>
            <person name="Gambi F."/>
            <person name="Hanley J."/>
            <person name="Yao J.L."/>
            <person name="Cheung J."/>
            <person name="David K.M."/>
            <person name="Warren B."/>
            <person name="Marsh K."/>
            <person name="Snowden K.C."/>
            <person name="Lin-Wang K."/>
            <person name="Brian L."/>
            <person name="Martinez-Sanchez M."/>
            <person name="Wang M."/>
            <person name="Ileperuma N."/>
            <person name="Macnee N."/>
            <person name="Campin R."/>
            <person name="McAtee P."/>
            <person name="Drummond R.S.M."/>
            <person name="Espley R.V."/>
            <person name="Ireland H.S."/>
            <person name="Wu R."/>
            <person name="Atkinson R.G."/>
            <person name="Karunairetnam S."/>
            <person name="Bulley S."/>
            <person name="Chunkath S."/>
            <person name="Hanley Z."/>
            <person name="Storey R."/>
            <person name="Thrimawithana A.H."/>
            <person name="Thomson S."/>
            <person name="David C."/>
            <person name="Testolin R."/>
            <person name="Huang H."/>
            <person name="Hellens R.P."/>
            <person name="Schaffer R.J."/>
        </authorList>
    </citation>
    <scope>NUCLEOTIDE SEQUENCE [LARGE SCALE GENOMIC DNA]</scope>
    <source>
        <strain evidence="14">cv. Red5</strain>
    </source>
</reference>
<feature type="compositionally biased region" description="Low complexity" evidence="10">
    <location>
        <begin position="216"/>
        <end position="229"/>
    </location>
</feature>
<comment type="caution">
    <text evidence="13">The sequence shown here is derived from an EMBL/GenBank/DDBJ whole genome shotgun (WGS) entry which is preliminary data.</text>
</comment>
<evidence type="ECO:0000256" key="6">
    <source>
        <dbReference type="ARBA" id="ARBA00023163"/>
    </source>
</evidence>
<dbReference type="GO" id="GO:0045892">
    <property type="term" value="P:negative regulation of DNA-templated transcription"/>
    <property type="evidence" value="ECO:0007669"/>
    <property type="project" value="UniProtKB-ARBA"/>
</dbReference>
<feature type="compositionally biased region" description="Polar residues" evidence="10">
    <location>
        <begin position="243"/>
        <end position="257"/>
    </location>
</feature>
<dbReference type="GO" id="GO:0007623">
    <property type="term" value="P:circadian rhythm"/>
    <property type="evidence" value="ECO:0007669"/>
    <property type="project" value="UniProtKB-ARBA"/>
</dbReference>
<evidence type="ECO:0000256" key="5">
    <source>
        <dbReference type="ARBA" id="ARBA00023108"/>
    </source>
</evidence>
<comment type="subcellular location">
    <subcellularLocation>
        <location evidence="1 9">Nucleus</location>
    </subcellularLocation>
</comment>
<gene>
    <name evidence="13" type="ORF">CEY00_Acc03835</name>
</gene>
<evidence type="ECO:0000256" key="2">
    <source>
        <dbReference type="ARBA" id="ARBA00010330"/>
    </source>
</evidence>
<feature type="compositionally biased region" description="Polar residues" evidence="10">
    <location>
        <begin position="518"/>
        <end position="530"/>
    </location>
</feature>
<dbReference type="GO" id="GO:0009736">
    <property type="term" value="P:cytokinin-activated signaling pathway"/>
    <property type="evidence" value="ECO:0007669"/>
    <property type="project" value="InterPro"/>
</dbReference>
<dbReference type="Pfam" id="PF00072">
    <property type="entry name" value="Response_reg"/>
    <property type="match status" value="1"/>
</dbReference>
<evidence type="ECO:0000313" key="14">
    <source>
        <dbReference type="Proteomes" id="UP000241394"/>
    </source>
</evidence>
<dbReference type="InterPro" id="IPR001789">
    <property type="entry name" value="Sig_transdc_resp-reg_receiver"/>
</dbReference>
<accession>A0A2R6RTT8</accession>
<name>A0A2R6RTT8_ACTCC</name>
<dbReference type="InterPro" id="IPR011006">
    <property type="entry name" value="CheY-like_superfamily"/>
</dbReference>
<evidence type="ECO:0000256" key="7">
    <source>
        <dbReference type="ARBA" id="ARBA00023242"/>
    </source>
</evidence>
<comment type="similarity">
    <text evidence="2">Belongs to the ARR-like family.</text>
</comment>
<sequence length="784" mass="86050">MRGIWVNTKSSATKGLAELNHHLQDEQKFARDRGAGEGQRLTEKDESRINEGREVANCGQKELAVQQKQQQPPQGPQGPVVHWERFLPIQSLKVLLVEDDDSTRHVVSALLRNCSYEVTAVANSLKAWKILEDLTNHIDLVLIEVVMPYLSGIGLLRKIMSHKTFKNIPVIMMSSNDSMGIVLKCLSEGAVDFLVKPIRKNELKNLWQHVWRKCNSSSGSGSESGVQTKKSTKSKSVEGSDYNMGSNNDDDNASTGLNVRDGSDNGSGTQSSWTKRAVEFNSPESMSPRDQLAGPPDSTCAQVLHSRPKAFSNNWPPTMATREYHGQGDEHGNVAMGKDLEIGVPRNPDLQLENQGRKVSATIEGTRKEMLNDLESKKDGEKLKKEKPELNCEARNMELRKEAADLIGTMTNFTNSRMESVGIDVPNDISNTNIKGKAIYNTKDIPSLELSLKTLRNVGEIGTSAHAQERNVLRHSDLSAFSRYNTISAANQAPTGNVDSCLVFDNSSEAARTESMHNLKSNFDGNPNQHSNGSSNNNDMGSTTNNAFTKPEASGDRPMSKSAIKLQSCSALQPVQNGNLSSHQSGKADANTANTVLAQSRDKHQEVQIQHHHHHYHHYHHHVHDKQQQQKQLPNYDDPSLRKHCGPSNSSSMPIEGNAANYSSLNGSISGSNNGSNVENGSSTAVIPEGANIPNDNGLAGKCGAAGGGGGSGIGIGIGSGVDQNRYAQREAALNKFRLKRKDRCFEKKVRYQSRKRLAEQRPRVRGQFVRQAVCENKDDDKDY</sequence>
<dbReference type="InterPro" id="IPR010402">
    <property type="entry name" value="CCT_domain"/>
</dbReference>
<keyword evidence="3" id="KW-0902">Two-component regulatory system</keyword>
<evidence type="ECO:0000256" key="4">
    <source>
        <dbReference type="ARBA" id="ARBA00023015"/>
    </source>
</evidence>
<dbReference type="AlphaFoldDB" id="A0A2R6RTT8"/>
<dbReference type="Gene3D" id="3.40.50.2300">
    <property type="match status" value="1"/>
</dbReference>
<dbReference type="Proteomes" id="UP000241394">
    <property type="component" value="Chromosome LG3"/>
</dbReference>
<dbReference type="PROSITE" id="PS51017">
    <property type="entry name" value="CCT"/>
    <property type="match status" value="1"/>
</dbReference>
<dbReference type="FunCoup" id="A0A2R6RTT8">
    <property type="interactions" value="136"/>
</dbReference>
<dbReference type="SUPFAM" id="SSF52172">
    <property type="entry name" value="CheY-like"/>
    <property type="match status" value="1"/>
</dbReference>
<dbReference type="OrthoDB" id="60033at2759"/>
<keyword evidence="14" id="KW-1185">Reference proteome</keyword>
<proteinExistence type="inferred from homology"/>
<feature type="region of interest" description="Disordered" evidence="10">
    <location>
        <begin position="215"/>
        <end position="274"/>
    </location>
</feature>
<feature type="compositionally biased region" description="Polar residues" evidence="10">
    <location>
        <begin position="264"/>
        <end position="274"/>
    </location>
</feature>
<evidence type="ECO:0000259" key="12">
    <source>
        <dbReference type="PROSITE" id="PS51017"/>
    </source>
</evidence>
<dbReference type="OMA" id="HETLMPQ"/>
<dbReference type="Pfam" id="PF06203">
    <property type="entry name" value="CCT"/>
    <property type="match status" value="1"/>
</dbReference>
<protein>
    <submittedName>
        <fullName evidence="13">Two-component response regulator-like like</fullName>
    </submittedName>
</protein>
<dbReference type="PANTHER" id="PTHR43874:SF125">
    <property type="entry name" value="TWO-COMPONENT RESPONSE REGULATOR-LIKE APRR7"/>
    <property type="match status" value="1"/>
</dbReference>
<dbReference type="GO" id="GO:0010017">
    <property type="term" value="P:red or far-red light signaling pathway"/>
    <property type="evidence" value="ECO:0007669"/>
    <property type="project" value="UniProtKB-ARBA"/>
</dbReference>
<feature type="region of interest" description="Disordered" evidence="10">
    <location>
        <begin position="601"/>
        <end position="659"/>
    </location>
</feature>
<evidence type="ECO:0000313" key="13">
    <source>
        <dbReference type="EMBL" id="PSS33448.1"/>
    </source>
</evidence>
<organism evidence="13 14">
    <name type="scientific">Actinidia chinensis var. chinensis</name>
    <name type="common">Chinese soft-hair kiwi</name>
    <dbReference type="NCBI Taxonomy" id="1590841"/>
    <lineage>
        <taxon>Eukaryota</taxon>
        <taxon>Viridiplantae</taxon>
        <taxon>Streptophyta</taxon>
        <taxon>Embryophyta</taxon>
        <taxon>Tracheophyta</taxon>
        <taxon>Spermatophyta</taxon>
        <taxon>Magnoliopsida</taxon>
        <taxon>eudicotyledons</taxon>
        <taxon>Gunneridae</taxon>
        <taxon>Pentapetalae</taxon>
        <taxon>asterids</taxon>
        <taxon>Ericales</taxon>
        <taxon>Actinidiaceae</taxon>
        <taxon>Actinidia</taxon>
    </lineage>
</organism>
<keyword evidence="4" id="KW-0805">Transcription regulation</keyword>
<dbReference type="PROSITE" id="PS50110">
    <property type="entry name" value="RESPONSE_REGULATORY"/>
    <property type="match status" value="1"/>
</dbReference>
<dbReference type="Gramene" id="PSS33448">
    <property type="protein sequence ID" value="PSS33448"/>
    <property type="gene ID" value="CEY00_Acc03835"/>
</dbReference>
<dbReference type="SMART" id="SM00448">
    <property type="entry name" value="REC"/>
    <property type="match status" value="1"/>
</dbReference>
<evidence type="ECO:0000259" key="11">
    <source>
        <dbReference type="PROSITE" id="PS50110"/>
    </source>
</evidence>
<dbReference type="InterPro" id="IPR045279">
    <property type="entry name" value="ARR-like"/>
</dbReference>
<feature type="domain" description="Response regulatory" evidence="11">
    <location>
        <begin position="93"/>
        <end position="211"/>
    </location>
</feature>
<keyword evidence="6" id="KW-0804">Transcription</keyword>
<comment type="caution">
    <text evidence="8">Lacks conserved residue(s) required for the propagation of feature annotation.</text>
</comment>